<dbReference type="InterPro" id="IPR050109">
    <property type="entry name" value="HTH-type_TetR-like_transc_reg"/>
</dbReference>
<dbReference type="PANTHER" id="PTHR30055">
    <property type="entry name" value="HTH-TYPE TRANSCRIPTIONAL REGULATOR RUTR"/>
    <property type="match status" value="1"/>
</dbReference>
<organism evidence="6 7">
    <name type="scientific">Klenkia soli</name>
    <dbReference type="NCBI Taxonomy" id="1052260"/>
    <lineage>
        <taxon>Bacteria</taxon>
        <taxon>Bacillati</taxon>
        <taxon>Actinomycetota</taxon>
        <taxon>Actinomycetes</taxon>
        <taxon>Geodermatophilales</taxon>
        <taxon>Geodermatophilaceae</taxon>
        <taxon>Klenkia</taxon>
    </lineage>
</organism>
<dbReference type="Gene3D" id="1.10.10.60">
    <property type="entry name" value="Homeodomain-like"/>
    <property type="match status" value="1"/>
</dbReference>
<dbReference type="Pfam" id="PF02909">
    <property type="entry name" value="TetR_C_1"/>
    <property type="match status" value="1"/>
</dbReference>
<dbReference type="GO" id="GO:0045892">
    <property type="term" value="P:negative regulation of DNA-templated transcription"/>
    <property type="evidence" value="ECO:0007669"/>
    <property type="project" value="InterPro"/>
</dbReference>
<dbReference type="Gene3D" id="1.10.357.10">
    <property type="entry name" value="Tetracycline Repressor, domain 2"/>
    <property type="match status" value="1"/>
</dbReference>
<feature type="DNA-binding region" description="H-T-H motif" evidence="4">
    <location>
        <begin position="25"/>
        <end position="44"/>
    </location>
</feature>
<proteinExistence type="predicted"/>
<evidence type="ECO:0000256" key="4">
    <source>
        <dbReference type="PROSITE-ProRule" id="PRU00335"/>
    </source>
</evidence>
<accession>A0A1H0FUF2</accession>
<keyword evidence="7" id="KW-1185">Reference proteome</keyword>
<evidence type="ECO:0000256" key="1">
    <source>
        <dbReference type="ARBA" id="ARBA00023015"/>
    </source>
</evidence>
<evidence type="ECO:0000259" key="5">
    <source>
        <dbReference type="PROSITE" id="PS50977"/>
    </source>
</evidence>
<dbReference type="InterPro" id="IPR001647">
    <property type="entry name" value="HTH_TetR"/>
</dbReference>
<dbReference type="Pfam" id="PF00440">
    <property type="entry name" value="TetR_N"/>
    <property type="match status" value="1"/>
</dbReference>
<dbReference type="SUPFAM" id="SSF46689">
    <property type="entry name" value="Homeodomain-like"/>
    <property type="match status" value="1"/>
</dbReference>
<sequence length="230" mass="25316">MAHSLETVLGEAVALLDEGGEPALTFRALAARLGGGAASIYWYVANRDELLDRATDEVMGHLLEHTADLGEGPDPVANLRALSLALFDEMRRRPWFGSYMLRNTGLQPNSMLMFDRIGQQLMRLDLTPKQRFHAASSLVSYIVGIAADMAQPPPKEFLDSGLEPAAFLELYADRWRALDPGHYPFAHHVADEFARHDDEDVFRSGLDLLLAGIQAQAAGRRPAHGARVEA</sequence>
<evidence type="ECO:0000313" key="7">
    <source>
        <dbReference type="Proteomes" id="UP000199088"/>
    </source>
</evidence>
<dbReference type="EMBL" id="FNIR01000003">
    <property type="protein sequence ID" value="SDN98214.1"/>
    <property type="molecule type" value="Genomic_DNA"/>
</dbReference>
<reference evidence="7" key="1">
    <citation type="submission" date="2016-10" db="EMBL/GenBank/DDBJ databases">
        <authorList>
            <person name="Varghese N."/>
            <person name="Submissions S."/>
        </authorList>
    </citation>
    <scope>NUCLEOTIDE SEQUENCE [LARGE SCALE GENOMIC DNA]</scope>
    <source>
        <strain evidence="7">DSM 45843</strain>
    </source>
</reference>
<dbReference type="InterPro" id="IPR004111">
    <property type="entry name" value="Repressor_TetR_C"/>
</dbReference>
<evidence type="ECO:0000256" key="2">
    <source>
        <dbReference type="ARBA" id="ARBA00023125"/>
    </source>
</evidence>
<dbReference type="SUPFAM" id="SSF48498">
    <property type="entry name" value="Tetracyclin repressor-like, C-terminal domain"/>
    <property type="match status" value="1"/>
</dbReference>
<dbReference type="GO" id="GO:0000976">
    <property type="term" value="F:transcription cis-regulatory region binding"/>
    <property type="evidence" value="ECO:0007669"/>
    <property type="project" value="TreeGrafter"/>
</dbReference>
<dbReference type="InterPro" id="IPR036271">
    <property type="entry name" value="Tet_transcr_reg_TetR-rel_C_sf"/>
</dbReference>
<keyword evidence="2 4" id="KW-0238">DNA-binding</keyword>
<evidence type="ECO:0000313" key="6">
    <source>
        <dbReference type="EMBL" id="SDN98214.1"/>
    </source>
</evidence>
<dbReference type="PROSITE" id="PS50977">
    <property type="entry name" value="HTH_TETR_2"/>
    <property type="match status" value="1"/>
</dbReference>
<dbReference type="Proteomes" id="UP000199088">
    <property type="component" value="Unassembled WGS sequence"/>
</dbReference>
<evidence type="ECO:0000256" key="3">
    <source>
        <dbReference type="ARBA" id="ARBA00023163"/>
    </source>
</evidence>
<gene>
    <name evidence="6" type="ORF">SAMN05660199_01028</name>
</gene>
<dbReference type="PANTHER" id="PTHR30055:SF151">
    <property type="entry name" value="TRANSCRIPTIONAL REGULATORY PROTEIN"/>
    <property type="match status" value="1"/>
</dbReference>
<dbReference type="InterPro" id="IPR009057">
    <property type="entry name" value="Homeodomain-like_sf"/>
</dbReference>
<dbReference type="GO" id="GO:0003700">
    <property type="term" value="F:DNA-binding transcription factor activity"/>
    <property type="evidence" value="ECO:0007669"/>
    <property type="project" value="TreeGrafter"/>
</dbReference>
<dbReference type="AlphaFoldDB" id="A0A1H0FUF2"/>
<keyword evidence="1" id="KW-0805">Transcription regulation</keyword>
<dbReference type="STRING" id="1052260.SAMN05660199_01028"/>
<feature type="domain" description="HTH tetR-type" evidence="5">
    <location>
        <begin position="2"/>
        <end position="62"/>
    </location>
</feature>
<protein>
    <submittedName>
        <fullName evidence="6">Transcriptional regulator, TetR family</fullName>
    </submittedName>
</protein>
<keyword evidence="3" id="KW-0804">Transcription</keyword>
<name>A0A1H0FUF2_9ACTN</name>